<protein>
    <recommendedName>
        <fullName evidence="3">DUF1737 domain-containing protein</fullName>
    </recommendedName>
</protein>
<accession>A0A6C0DQP2</accession>
<sequence>MSSNNGTSSEIIGILGDTQELNMNNMNNRNNRDSSSLEYTVESASSIETLLEQVNSAIQRGWTPQGGLSALEQPDTNGDRFFQPMLQYATQTMNKPMFNNQEGGRRKKRKTRKNRSKN</sequence>
<evidence type="ECO:0000256" key="1">
    <source>
        <dbReference type="SAM" id="MobiDB-lite"/>
    </source>
</evidence>
<feature type="region of interest" description="Disordered" evidence="1">
    <location>
        <begin position="92"/>
        <end position="118"/>
    </location>
</feature>
<proteinExistence type="predicted"/>
<feature type="compositionally biased region" description="Basic residues" evidence="1">
    <location>
        <begin position="105"/>
        <end position="118"/>
    </location>
</feature>
<dbReference type="EMBL" id="MN739657">
    <property type="protein sequence ID" value="QHT18500.1"/>
    <property type="molecule type" value="Genomic_DNA"/>
</dbReference>
<evidence type="ECO:0008006" key="3">
    <source>
        <dbReference type="Google" id="ProtNLM"/>
    </source>
</evidence>
<reference evidence="2" key="1">
    <citation type="journal article" date="2020" name="Nature">
        <title>Giant virus diversity and host interactions through global metagenomics.</title>
        <authorList>
            <person name="Schulz F."/>
            <person name="Roux S."/>
            <person name="Paez-Espino D."/>
            <person name="Jungbluth S."/>
            <person name="Walsh D.A."/>
            <person name="Denef V.J."/>
            <person name="McMahon K.D."/>
            <person name="Konstantinidis K.T."/>
            <person name="Eloe-Fadrosh E.A."/>
            <person name="Kyrpides N.C."/>
            <person name="Woyke T."/>
        </authorList>
    </citation>
    <scope>NUCLEOTIDE SEQUENCE</scope>
    <source>
        <strain evidence="2">GVMAG-M-3300023174-46</strain>
    </source>
</reference>
<organism evidence="2">
    <name type="scientific">viral metagenome</name>
    <dbReference type="NCBI Taxonomy" id="1070528"/>
    <lineage>
        <taxon>unclassified sequences</taxon>
        <taxon>metagenomes</taxon>
        <taxon>organismal metagenomes</taxon>
    </lineage>
</organism>
<evidence type="ECO:0000313" key="2">
    <source>
        <dbReference type="EMBL" id="QHT18500.1"/>
    </source>
</evidence>
<feature type="compositionally biased region" description="Polar residues" evidence="1">
    <location>
        <begin position="92"/>
        <end position="102"/>
    </location>
</feature>
<dbReference type="AlphaFoldDB" id="A0A6C0DQP2"/>
<name>A0A6C0DQP2_9ZZZZ</name>